<feature type="compositionally biased region" description="Low complexity" evidence="7">
    <location>
        <begin position="95"/>
        <end position="104"/>
    </location>
</feature>
<feature type="region of interest" description="Disordered" evidence="7">
    <location>
        <begin position="89"/>
        <end position="114"/>
    </location>
</feature>
<proteinExistence type="inferred from homology"/>
<evidence type="ECO:0000259" key="9">
    <source>
        <dbReference type="PROSITE" id="PS50922"/>
    </source>
</evidence>
<dbReference type="HOGENOM" id="CLU_028277_2_1_1"/>
<keyword evidence="4 8" id="KW-1133">Transmembrane helix</keyword>
<evidence type="ECO:0000256" key="4">
    <source>
        <dbReference type="ARBA" id="ARBA00022989"/>
    </source>
</evidence>
<evidence type="ECO:0000256" key="3">
    <source>
        <dbReference type="ARBA" id="ARBA00022692"/>
    </source>
</evidence>
<name>A0A067QNQ6_9AGAM</name>
<evidence type="ECO:0000256" key="1">
    <source>
        <dbReference type="ARBA" id="ARBA00004141"/>
    </source>
</evidence>
<dbReference type="STRING" id="933084.A0A067QNQ6"/>
<dbReference type="SMART" id="SM00724">
    <property type="entry name" value="TLC"/>
    <property type="match status" value="1"/>
</dbReference>
<evidence type="ECO:0000256" key="2">
    <source>
        <dbReference type="ARBA" id="ARBA00009808"/>
    </source>
</evidence>
<dbReference type="GO" id="GO:0050291">
    <property type="term" value="F:sphingosine N-acyltransferase activity"/>
    <property type="evidence" value="ECO:0007669"/>
    <property type="project" value="InterPro"/>
</dbReference>
<dbReference type="PANTHER" id="PTHR12560">
    <property type="entry name" value="LONGEVITY ASSURANCE FACTOR 1 LAG1"/>
    <property type="match status" value="1"/>
</dbReference>
<evidence type="ECO:0000313" key="11">
    <source>
        <dbReference type="Proteomes" id="UP000027265"/>
    </source>
</evidence>
<feature type="transmembrane region" description="Helical" evidence="8">
    <location>
        <begin position="168"/>
        <end position="186"/>
    </location>
</feature>
<dbReference type="Proteomes" id="UP000027265">
    <property type="component" value="Unassembled WGS sequence"/>
</dbReference>
<dbReference type="AlphaFoldDB" id="A0A067QNQ6"/>
<feature type="transmembrane region" description="Helical" evidence="8">
    <location>
        <begin position="342"/>
        <end position="360"/>
    </location>
</feature>
<keyword evidence="11" id="KW-1185">Reference proteome</keyword>
<sequence length="386" mass="43831">MNNSQLIPGWFPPVLLPFVSLSYPIDTPAQPDSFPNSSYYGTGRMDACLLVTFIAVMAVVRDAARLGVLEPFARWKLTRDLHARRKRKALRLGKSKGAGSGSATPPSPIGNGSPSLSNGDAIPALANGNANGHAEIDREIPEKLPPLSVLSKEEKKIHRSVLRFAEQGYSVIYYAFSWLFGMYVHLNLPTEVLNPTHLWLKYPHTALAAPVKLFYLIQAAFYVHQVLILNAEARRKDHWQMMAHHVITIALVLTSYFYSFTRVGCLIMVVMDWCDIYLPLAKMFRYLNLTTLCDVTFTFFLLSWFVTRHVLLIYVIKSTYYEVPNIGYDWAPERGHYITQPLYVAFVTMLVALQILQILWSWMICRVAWRVVSGHGAEDERSDSEL</sequence>
<dbReference type="GO" id="GO:0046513">
    <property type="term" value="P:ceramide biosynthetic process"/>
    <property type="evidence" value="ECO:0007669"/>
    <property type="project" value="InterPro"/>
</dbReference>
<keyword evidence="5 6" id="KW-0472">Membrane</keyword>
<dbReference type="GO" id="GO:0016020">
    <property type="term" value="C:membrane"/>
    <property type="evidence" value="ECO:0007669"/>
    <property type="project" value="UniProtKB-SubCell"/>
</dbReference>
<evidence type="ECO:0000256" key="7">
    <source>
        <dbReference type="SAM" id="MobiDB-lite"/>
    </source>
</evidence>
<dbReference type="InterPro" id="IPR006634">
    <property type="entry name" value="TLC-dom"/>
</dbReference>
<evidence type="ECO:0000256" key="5">
    <source>
        <dbReference type="ARBA" id="ARBA00023136"/>
    </source>
</evidence>
<dbReference type="PROSITE" id="PS50922">
    <property type="entry name" value="TLC"/>
    <property type="match status" value="1"/>
</dbReference>
<dbReference type="InterPro" id="IPR016439">
    <property type="entry name" value="Lag1/Lac1-like"/>
</dbReference>
<comment type="similarity">
    <text evidence="2">Belongs to the sphingosine N-acyltransferase family.</text>
</comment>
<feature type="domain" description="TLC" evidence="9">
    <location>
        <begin position="159"/>
        <end position="373"/>
    </location>
</feature>
<dbReference type="PANTHER" id="PTHR12560:SF0">
    <property type="entry name" value="LD18904P"/>
    <property type="match status" value="1"/>
</dbReference>
<gene>
    <name evidence="10" type="ORF">JAAARDRAFT_117612</name>
</gene>
<evidence type="ECO:0000313" key="10">
    <source>
        <dbReference type="EMBL" id="KDQ64276.1"/>
    </source>
</evidence>
<accession>A0A067QNQ6</accession>
<feature type="transmembrane region" description="Helical" evidence="8">
    <location>
        <begin position="241"/>
        <end position="260"/>
    </location>
</feature>
<dbReference type="FunCoup" id="A0A067QNQ6">
    <property type="interactions" value="244"/>
</dbReference>
<dbReference type="Pfam" id="PF03798">
    <property type="entry name" value="TRAM_LAG1_CLN8"/>
    <property type="match status" value="1"/>
</dbReference>
<evidence type="ECO:0000256" key="6">
    <source>
        <dbReference type="PROSITE-ProRule" id="PRU00205"/>
    </source>
</evidence>
<dbReference type="InParanoid" id="A0A067QNQ6"/>
<feature type="transmembrane region" description="Helical" evidence="8">
    <location>
        <begin position="206"/>
        <end position="229"/>
    </location>
</feature>
<comment type="subcellular location">
    <subcellularLocation>
        <location evidence="1">Membrane</location>
        <topology evidence="1">Multi-pass membrane protein</topology>
    </subcellularLocation>
</comment>
<dbReference type="OrthoDB" id="537032at2759"/>
<protein>
    <recommendedName>
        <fullName evidence="9">TLC domain-containing protein</fullName>
    </recommendedName>
</protein>
<reference evidence="11" key="1">
    <citation type="journal article" date="2014" name="Proc. Natl. Acad. Sci. U.S.A.">
        <title>Extensive sampling of basidiomycete genomes demonstrates inadequacy of the white-rot/brown-rot paradigm for wood decay fungi.</title>
        <authorList>
            <person name="Riley R."/>
            <person name="Salamov A.A."/>
            <person name="Brown D.W."/>
            <person name="Nagy L.G."/>
            <person name="Floudas D."/>
            <person name="Held B.W."/>
            <person name="Levasseur A."/>
            <person name="Lombard V."/>
            <person name="Morin E."/>
            <person name="Otillar R."/>
            <person name="Lindquist E.A."/>
            <person name="Sun H."/>
            <person name="LaButti K.M."/>
            <person name="Schmutz J."/>
            <person name="Jabbour D."/>
            <person name="Luo H."/>
            <person name="Baker S.E."/>
            <person name="Pisabarro A.G."/>
            <person name="Walton J.D."/>
            <person name="Blanchette R.A."/>
            <person name="Henrissat B."/>
            <person name="Martin F."/>
            <person name="Cullen D."/>
            <person name="Hibbett D.S."/>
            <person name="Grigoriev I.V."/>
        </authorList>
    </citation>
    <scope>NUCLEOTIDE SEQUENCE [LARGE SCALE GENOMIC DNA]</scope>
    <source>
        <strain evidence="11">MUCL 33604</strain>
    </source>
</reference>
<organism evidence="10 11">
    <name type="scientific">Jaapia argillacea MUCL 33604</name>
    <dbReference type="NCBI Taxonomy" id="933084"/>
    <lineage>
        <taxon>Eukaryota</taxon>
        <taxon>Fungi</taxon>
        <taxon>Dikarya</taxon>
        <taxon>Basidiomycota</taxon>
        <taxon>Agaricomycotina</taxon>
        <taxon>Agaricomycetes</taxon>
        <taxon>Agaricomycetidae</taxon>
        <taxon>Jaapiales</taxon>
        <taxon>Jaapiaceae</taxon>
        <taxon>Jaapia</taxon>
    </lineage>
</organism>
<keyword evidence="3 6" id="KW-0812">Transmembrane</keyword>
<dbReference type="EMBL" id="KL197709">
    <property type="protein sequence ID" value="KDQ64276.1"/>
    <property type="molecule type" value="Genomic_DNA"/>
</dbReference>
<feature type="transmembrane region" description="Helical" evidence="8">
    <location>
        <begin position="38"/>
        <end position="60"/>
    </location>
</feature>
<evidence type="ECO:0000256" key="8">
    <source>
        <dbReference type="SAM" id="Phobius"/>
    </source>
</evidence>